<dbReference type="RefSeq" id="WP_204590072.1">
    <property type="nucleotide sequence ID" value="NZ_JBHSEF010000023.1"/>
</dbReference>
<name>A0ABV8UXM8_9BACL</name>
<dbReference type="InterPro" id="IPR003370">
    <property type="entry name" value="Chromate_transpt"/>
</dbReference>
<evidence type="ECO:0000256" key="3">
    <source>
        <dbReference type="ARBA" id="ARBA00022475"/>
    </source>
</evidence>
<dbReference type="PANTHER" id="PTHR43663">
    <property type="entry name" value="CHROMATE TRANSPORT PROTEIN-RELATED"/>
    <property type="match status" value="1"/>
</dbReference>
<accession>A0ABV8UXM8</accession>
<protein>
    <submittedName>
        <fullName evidence="8">Chromate transporter</fullName>
    </submittedName>
</protein>
<evidence type="ECO:0000256" key="4">
    <source>
        <dbReference type="ARBA" id="ARBA00022692"/>
    </source>
</evidence>
<evidence type="ECO:0000256" key="6">
    <source>
        <dbReference type="ARBA" id="ARBA00023136"/>
    </source>
</evidence>
<evidence type="ECO:0000256" key="7">
    <source>
        <dbReference type="SAM" id="Phobius"/>
    </source>
</evidence>
<organism evidence="8 9">
    <name type="scientific">Chryseomicrobium palamuruense</name>
    <dbReference type="NCBI Taxonomy" id="682973"/>
    <lineage>
        <taxon>Bacteria</taxon>
        <taxon>Bacillati</taxon>
        <taxon>Bacillota</taxon>
        <taxon>Bacilli</taxon>
        <taxon>Bacillales</taxon>
        <taxon>Caryophanaceae</taxon>
        <taxon>Chryseomicrobium</taxon>
    </lineage>
</organism>
<evidence type="ECO:0000313" key="9">
    <source>
        <dbReference type="Proteomes" id="UP001595733"/>
    </source>
</evidence>
<comment type="similarity">
    <text evidence="2">Belongs to the chromate ion transporter (CHR) (TC 2.A.51) family.</text>
</comment>
<keyword evidence="3" id="KW-1003">Cell membrane</keyword>
<dbReference type="Pfam" id="PF02417">
    <property type="entry name" value="Chromate_transp"/>
    <property type="match status" value="1"/>
</dbReference>
<comment type="subcellular location">
    <subcellularLocation>
        <location evidence="1">Cell membrane</location>
        <topology evidence="1">Multi-pass membrane protein</topology>
    </subcellularLocation>
</comment>
<comment type="caution">
    <text evidence="8">The sequence shown here is derived from an EMBL/GenBank/DDBJ whole genome shotgun (WGS) entry which is preliminary data.</text>
</comment>
<feature type="transmembrane region" description="Helical" evidence="7">
    <location>
        <begin position="86"/>
        <end position="114"/>
    </location>
</feature>
<dbReference type="PANTHER" id="PTHR43663:SF1">
    <property type="entry name" value="CHROMATE TRANSPORTER"/>
    <property type="match status" value="1"/>
</dbReference>
<gene>
    <name evidence="8" type="ORF">ACFO0S_10810</name>
</gene>
<sequence>MVARQHVKTADERSTGRLYKELALGFFRVGIFGFGGGPSSIPLVHTEAVKKYKWMTDDEFGDILALANTMPGPIATKMAGYIGYRVAGMLGLLIALVVNVVPTVIAVILLLNLLAAYKDLPVVNNMASAVIPVVTVMLGVLAWDFVKKSGDSIGWAKAIFAIVIAYVAMYVLNIHPAFVILAVFALIFSPLLTKRRKRL</sequence>
<evidence type="ECO:0000256" key="2">
    <source>
        <dbReference type="ARBA" id="ARBA00005262"/>
    </source>
</evidence>
<keyword evidence="4 7" id="KW-0812">Transmembrane</keyword>
<feature type="transmembrane region" description="Helical" evidence="7">
    <location>
        <begin position="126"/>
        <end position="146"/>
    </location>
</feature>
<keyword evidence="6 7" id="KW-0472">Membrane</keyword>
<dbReference type="InterPro" id="IPR052518">
    <property type="entry name" value="CHR_Transporter"/>
</dbReference>
<reference evidence="9" key="1">
    <citation type="journal article" date="2019" name="Int. J. Syst. Evol. Microbiol.">
        <title>The Global Catalogue of Microorganisms (GCM) 10K type strain sequencing project: providing services to taxonomists for standard genome sequencing and annotation.</title>
        <authorList>
            <consortium name="The Broad Institute Genomics Platform"/>
            <consortium name="The Broad Institute Genome Sequencing Center for Infectious Disease"/>
            <person name="Wu L."/>
            <person name="Ma J."/>
        </authorList>
    </citation>
    <scope>NUCLEOTIDE SEQUENCE [LARGE SCALE GENOMIC DNA]</scope>
    <source>
        <strain evidence="9">CCUG 50353</strain>
    </source>
</reference>
<evidence type="ECO:0000313" key="8">
    <source>
        <dbReference type="EMBL" id="MFC4355542.1"/>
    </source>
</evidence>
<dbReference type="EMBL" id="JBHSEF010000023">
    <property type="protein sequence ID" value="MFC4355542.1"/>
    <property type="molecule type" value="Genomic_DNA"/>
</dbReference>
<feature type="transmembrane region" description="Helical" evidence="7">
    <location>
        <begin position="153"/>
        <end position="171"/>
    </location>
</feature>
<evidence type="ECO:0000256" key="1">
    <source>
        <dbReference type="ARBA" id="ARBA00004651"/>
    </source>
</evidence>
<keyword evidence="9" id="KW-1185">Reference proteome</keyword>
<keyword evidence="5 7" id="KW-1133">Transmembrane helix</keyword>
<dbReference type="Proteomes" id="UP001595733">
    <property type="component" value="Unassembled WGS sequence"/>
</dbReference>
<proteinExistence type="inferred from homology"/>
<evidence type="ECO:0000256" key="5">
    <source>
        <dbReference type="ARBA" id="ARBA00022989"/>
    </source>
</evidence>